<dbReference type="GO" id="GO:0008808">
    <property type="term" value="F:cardiolipin synthase activity"/>
    <property type="evidence" value="ECO:0007669"/>
    <property type="project" value="UniProtKB-UniRule"/>
</dbReference>
<evidence type="ECO:0000313" key="15">
    <source>
        <dbReference type="EMBL" id="MCC2163821.1"/>
    </source>
</evidence>
<dbReference type="EC" id="2.7.8.-" evidence="12"/>
<protein>
    <recommendedName>
        <fullName evidence="12">Cardiolipin synthase</fullName>
        <ecNumber evidence="12">2.7.8.-</ecNumber>
    </recommendedName>
</protein>
<evidence type="ECO:0000256" key="13">
    <source>
        <dbReference type="SAM" id="Phobius"/>
    </source>
</evidence>
<keyword evidence="2" id="KW-1003">Cell membrane</keyword>
<dbReference type="Pfam" id="PF13396">
    <property type="entry name" value="PLDc_N"/>
    <property type="match status" value="1"/>
</dbReference>
<evidence type="ECO:0000256" key="7">
    <source>
        <dbReference type="ARBA" id="ARBA00022989"/>
    </source>
</evidence>
<dbReference type="PROSITE" id="PS50035">
    <property type="entry name" value="PLD"/>
    <property type="match status" value="2"/>
</dbReference>
<evidence type="ECO:0000256" key="11">
    <source>
        <dbReference type="ARBA" id="ARBA00023264"/>
    </source>
</evidence>
<sequence length="526" mass="61302">MLKEDKKKLVKKTSGKFLRIIFGRTMFVMLSLIVQIMVLCLTFEWLKNQAFYFYGGFTILSAVVVIYILNKNENPSYQMSWIIPVLVFPVFGVMFYLFIETQPGTKAIAKRLQKLQLDTKPWLKQDPAVMHQLYEESRGVTGLAVYMNHYGGYPVVKNTHVEYFPLGDDMYPVLLRELRKAKRYIFMEFFIIDRGEMWGEILKVLEEKAKSGVEVRVMYDGMCCLALLPYRYPAQLEKKGIRCKMFSPVRPVLSSYQNNRDHRKVVVIDGLTAFTGGVNLADEYINRKVRFGHWKDTAIMLKGDAVQSFLMMFLQMWNVTERTEEHYERYLPKRSHNWPKDFDRSGYVMAFGDSPLDQETVGQHVYMDILNEARYYVHIMTPYLILDSDMITALTFAAKRGIETTIIMPHIPDKIYAYLLARSYYEELIRAGVRIYEYTPGFVHAKVFTSDDEKAVVGSVNLDYRSLHLHFECATYIYRNPAVGQAEQDFQETLKKCQKITLEDCRDFPFAKKAVGKALRIFAPLM</sequence>
<dbReference type="PANTHER" id="PTHR21248">
    <property type="entry name" value="CARDIOLIPIN SYNTHASE"/>
    <property type="match status" value="1"/>
</dbReference>
<dbReference type="NCBIfam" id="TIGR04265">
    <property type="entry name" value="bac_cardiolipin"/>
    <property type="match status" value="1"/>
</dbReference>
<evidence type="ECO:0000256" key="6">
    <source>
        <dbReference type="ARBA" id="ARBA00022737"/>
    </source>
</evidence>
<dbReference type="EMBL" id="JAJEPU010000005">
    <property type="protein sequence ID" value="MCC2163821.1"/>
    <property type="molecule type" value="Genomic_DNA"/>
</dbReference>
<keyword evidence="5 13" id="KW-0812">Transmembrane</keyword>
<feature type="transmembrane region" description="Helical" evidence="13">
    <location>
        <begin position="21"/>
        <end position="45"/>
    </location>
</feature>
<dbReference type="Pfam" id="PF13091">
    <property type="entry name" value="PLDc_2"/>
    <property type="match status" value="2"/>
</dbReference>
<keyword evidence="6" id="KW-0677">Repeat</keyword>
<accession>A0AAE3ALH7</accession>
<gene>
    <name evidence="15" type="primary">cls</name>
    <name evidence="15" type="ORF">LKD32_02805</name>
</gene>
<keyword evidence="7 13" id="KW-1133">Transmembrane helix</keyword>
<evidence type="ECO:0000256" key="2">
    <source>
        <dbReference type="ARBA" id="ARBA00022475"/>
    </source>
</evidence>
<dbReference type="InterPro" id="IPR001736">
    <property type="entry name" value="PLipase_D/transphosphatidylase"/>
</dbReference>
<evidence type="ECO:0000256" key="4">
    <source>
        <dbReference type="ARBA" id="ARBA00022679"/>
    </source>
</evidence>
<evidence type="ECO:0000256" key="8">
    <source>
        <dbReference type="ARBA" id="ARBA00023098"/>
    </source>
</evidence>
<dbReference type="CDD" id="cd09154">
    <property type="entry name" value="PLDc_SMU_988_like_1"/>
    <property type="match status" value="1"/>
</dbReference>
<dbReference type="InterPro" id="IPR025202">
    <property type="entry name" value="PLD-like_dom"/>
</dbReference>
<organism evidence="15 16">
    <name type="scientific">Brotaphodocola catenula</name>
    <dbReference type="NCBI Taxonomy" id="2885361"/>
    <lineage>
        <taxon>Bacteria</taxon>
        <taxon>Bacillati</taxon>
        <taxon>Bacillota</taxon>
        <taxon>Clostridia</taxon>
        <taxon>Lachnospirales</taxon>
        <taxon>Lachnospiraceae</taxon>
        <taxon>Brotaphodocola</taxon>
    </lineage>
</organism>
<name>A0AAE3ALH7_9FIRM</name>
<dbReference type="Proteomes" id="UP001198962">
    <property type="component" value="Unassembled WGS sequence"/>
</dbReference>
<keyword evidence="10" id="KW-0594">Phospholipid biosynthesis</keyword>
<keyword evidence="3" id="KW-0444">Lipid biosynthesis</keyword>
<keyword evidence="8" id="KW-0443">Lipid metabolism</keyword>
<feature type="domain" description="PLD phosphodiesterase" evidence="14">
    <location>
        <begin position="439"/>
        <end position="466"/>
    </location>
</feature>
<evidence type="ECO:0000256" key="10">
    <source>
        <dbReference type="ARBA" id="ARBA00023209"/>
    </source>
</evidence>
<keyword evidence="9 13" id="KW-0472">Membrane</keyword>
<keyword evidence="16" id="KW-1185">Reference proteome</keyword>
<dbReference type="AlphaFoldDB" id="A0AAE3ALH7"/>
<evidence type="ECO:0000256" key="12">
    <source>
        <dbReference type="NCBIfam" id="TIGR04265"/>
    </source>
</evidence>
<feature type="domain" description="PLD phosphodiesterase" evidence="14">
    <location>
        <begin position="257"/>
        <end position="284"/>
    </location>
</feature>
<keyword evidence="4" id="KW-0808">Transferase</keyword>
<feature type="transmembrane region" description="Helical" evidence="13">
    <location>
        <begin position="81"/>
        <end position="99"/>
    </location>
</feature>
<comment type="caution">
    <text evidence="15">The sequence shown here is derived from an EMBL/GenBank/DDBJ whole genome shotgun (WGS) entry which is preliminary data.</text>
</comment>
<dbReference type="SMART" id="SM00155">
    <property type="entry name" value="PLDc"/>
    <property type="match status" value="2"/>
</dbReference>
<reference evidence="15" key="1">
    <citation type="submission" date="2021-10" db="EMBL/GenBank/DDBJ databases">
        <title>Anaerobic single-cell dispensing facilitates the cultivation of human gut bacteria.</title>
        <authorList>
            <person name="Afrizal A."/>
        </authorList>
    </citation>
    <scope>NUCLEOTIDE SEQUENCE</scope>
    <source>
        <strain evidence="15">CLA-AA-H274</strain>
    </source>
</reference>
<comment type="subcellular location">
    <subcellularLocation>
        <location evidence="1">Cell membrane</location>
        <topology evidence="1">Multi-pass membrane protein</topology>
    </subcellularLocation>
</comment>
<evidence type="ECO:0000256" key="1">
    <source>
        <dbReference type="ARBA" id="ARBA00004651"/>
    </source>
</evidence>
<dbReference type="GO" id="GO:0005886">
    <property type="term" value="C:plasma membrane"/>
    <property type="evidence" value="ECO:0007669"/>
    <property type="project" value="UniProtKB-SubCell"/>
</dbReference>
<evidence type="ECO:0000256" key="5">
    <source>
        <dbReference type="ARBA" id="ARBA00022692"/>
    </source>
</evidence>
<dbReference type="InterPro" id="IPR022924">
    <property type="entry name" value="Cardiolipin_synthase"/>
</dbReference>
<evidence type="ECO:0000259" key="14">
    <source>
        <dbReference type="PROSITE" id="PS50035"/>
    </source>
</evidence>
<dbReference type="CDD" id="cd09160">
    <property type="entry name" value="PLDc_SMU_988_like_2"/>
    <property type="match status" value="1"/>
</dbReference>
<dbReference type="Gene3D" id="3.30.870.10">
    <property type="entry name" value="Endonuclease Chain A"/>
    <property type="match status" value="2"/>
</dbReference>
<dbReference type="SUPFAM" id="SSF56024">
    <property type="entry name" value="Phospholipase D/nuclease"/>
    <property type="match status" value="2"/>
</dbReference>
<evidence type="ECO:0000256" key="3">
    <source>
        <dbReference type="ARBA" id="ARBA00022516"/>
    </source>
</evidence>
<evidence type="ECO:0000256" key="9">
    <source>
        <dbReference type="ARBA" id="ARBA00023136"/>
    </source>
</evidence>
<dbReference type="PANTHER" id="PTHR21248:SF22">
    <property type="entry name" value="PHOSPHOLIPASE D"/>
    <property type="match status" value="1"/>
</dbReference>
<dbReference type="InterPro" id="IPR027379">
    <property type="entry name" value="CLS_N"/>
</dbReference>
<dbReference type="RefSeq" id="WP_308450606.1">
    <property type="nucleotide sequence ID" value="NZ_JAJEPU010000005.1"/>
</dbReference>
<evidence type="ECO:0000313" key="16">
    <source>
        <dbReference type="Proteomes" id="UP001198962"/>
    </source>
</evidence>
<proteinExistence type="predicted"/>
<dbReference type="GO" id="GO:0032049">
    <property type="term" value="P:cardiolipin biosynthetic process"/>
    <property type="evidence" value="ECO:0007669"/>
    <property type="project" value="UniProtKB-UniRule"/>
</dbReference>
<keyword evidence="11" id="KW-1208">Phospholipid metabolism</keyword>
<feature type="transmembrane region" description="Helical" evidence="13">
    <location>
        <begin position="51"/>
        <end position="69"/>
    </location>
</feature>